<evidence type="ECO:0008006" key="4">
    <source>
        <dbReference type="Google" id="ProtNLM"/>
    </source>
</evidence>
<reference evidence="2" key="1">
    <citation type="journal article" date="2022" name="bioRxiv">
        <title>Sequencing and chromosome-scale assembly of the giantPleurodeles waltlgenome.</title>
        <authorList>
            <person name="Brown T."/>
            <person name="Elewa A."/>
            <person name="Iarovenko S."/>
            <person name="Subramanian E."/>
            <person name="Araus A.J."/>
            <person name="Petzold A."/>
            <person name="Susuki M."/>
            <person name="Suzuki K.-i.T."/>
            <person name="Hayashi T."/>
            <person name="Toyoda A."/>
            <person name="Oliveira C."/>
            <person name="Osipova E."/>
            <person name="Leigh N.D."/>
            <person name="Simon A."/>
            <person name="Yun M.H."/>
        </authorList>
    </citation>
    <scope>NUCLEOTIDE SEQUENCE</scope>
    <source>
        <strain evidence="2">20211129_DDA</strain>
        <tissue evidence="2">Liver</tissue>
    </source>
</reference>
<protein>
    <recommendedName>
        <fullName evidence="4">Basic proline-rich protein-like</fullName>
    </recommendedName>
</protein>
<gene>
    <name evidence="2" type="ORF">NDU88_005632</name>
</gene>
<dbReference type="AlphaFoldDB" id="A0AAV7TBN6"/>
<dbReference type="Proteomes" id="UP001066276">
    <property type="component" value="Chromosome 4_1"/>
</dbReference>
<proteinExistence type="predicted"/>
<feature type="region of interest" description="Disordered" evidence="1">
    <location>
        <begin position="118"/>
        <end position="169"/>
    </location>
</feature>
<dbReference type="EMBL" id="JANPWB010000007">
    <property type="protein sequence ID" value="KAJ1173806.1"/>
    <property type="molecule type" value="Genomic_DNA"/>
</dbReference>
<comment type="caution">
    <text evidence="2">The sequence shown here is derived from an EMBL/GenBank/DDBJ whole genome shotgun (WGS) entry which is preliminary data.</text>
</comment>
<accession>A0AAV7TBN6</accession>
<evidence type="ECO:0000313" key="3">
    <source>
        <dbReference type="Proteomes" id="UP001066276"/>
    </source>
</evidence>
<organism evidence="2 3">
    <name type="scientific">Pleurodeles waltl</name>
    <name type="common">Iberian ribbed newt</name>
    <dbReference type="NCBI Taxonomy" id="8319"/>
    <lineage>
        <taxon>Eukaryota</taxon>
        <taxon>Metazoa</taxon>
        <taxon>Chordata</taxon>
        <taxon>Craniata</taxon>
        <taxon>Vertebrata</taxon>
        <taxon>Euteleostomi</taxon>
        <taxon>Amphibia</taxon>
        <taxon>Batrachia</taxon>
        <taxon>Caudata</taxon>
        <taxon>Salamandroidea</taxon>
        <taxon>Salamandridae</taxon>
        <taxon>Pleurodelinae</taxon>
        <taxon>Pleurodeles</taxon>
    </lineage>
</organism>
<evidence type="ECO:0000313" key="2">
    <source>
        <dbReference type="EMBL" id="KAJ1173806.1"/>
    </source>
</evidence>
<feature type="compositionally biased region" description="Low complexity" evidence="1">
    <location>
        <begin position="97"/>
        <end position="106"/>
    </location>
</feature>
<feature type="region of interest" description="Disordered" evidence="1">
    <location>
        <begin position="1"/>
        <end position="106"/>
    </location>
</feature>
<evidence type="ECO:0000256" key="1">
    <source>
        <dbReference type="SAM" id="MobiDB-lite"/>
    </source>
</evidence>
<name>A0AAV7TBN6_PLEWA</name>
<keyword evidence="3" id="KW-1185">Reference proteome</keyword>
<sequence>MGLHQGPAPSSSVHLGRRPAYSPRGPIVPPSRGPTQRSPRTSETRGGKGAPSPPPQLTGGPTLAPWAPDGLPRSRKVEATCRLFGLRPPDPVPPQPAAAAGTRPAVAPSRALVVSMPCLHPRGRSAQPEPPAATSADRERGPGLERLPSGGPPGLRTPVRPLFRAPESS</sequence>